<dbReference type="PANTHER" id="PTHR43022:SF1">
    <property type="entry name" value="PROTEIN SMF"/>
    <property type="match status" value="1"/>
</dbReference>
<dbReference type="NCBIfam" id="TIGR00732">
    <property type="entry name" value="dprA"/>
    <property type="match status" value="1"/>
</dbReference>
<sequence>MSLFHQIALSCLPGIGSVLARNLLSYFGNEEEVFKAKSRHLGKVPGIGPKTKELIIKHEVFKFAEHELKFIEKYKIKPFFLTDGDYPKRLRNCSDAPVMLYFKGNADLNNTKIISIVGTRNATDYGKEICKNLIADLKIHDPLVVSGLAYGIDGAAHKESLKLDIPSIGVLAHGLDRIYPAQHRNMAEKMLDCGGLLTEFMSGTIPDRENFPKRNRIIAGLSDVTIVVEANIKGGALITAELANSYNRDVFAFPGRINDEFSLGCNYLIKTHRANLITKAADIEYIMGWNRDIEKPVKPQLSLLINLTEDEQVIANVLSSNGSVAVDELSYLTGLQQSRLAVTLLGMEMKGTITSLPGKVYKLVQ</sequence>
<dbReference type="InterPro" id="IPR003583">
    <property type="entry name" value="Hlx-hairpin-Hlx_DNA-bd_motif"/>
</dbReference>
<dbReference type="InterPro" id="IPR003488">
    <property type="entry name" value="DprA"/>
</dbReference>
<dbReference type="InterPro" id="IPR010994">
    <property type="entry name" value="RuvA_2-like"/>
</dbReference>
<accession>A0A1G9QIV6</accession>
<dbReference type="GO" id="GO:0009294">
    <property type="term" value="P:DNA-mediated transformation"/>
    <property type="evidence" value="ECO:0007669"/>
    <property type="project" value="InterPro"/>
</dbReference>
<keyword evidence="4" id="KW-1185">Reference proteome</keyword>
<dbReference type="EMBL" id="FNHH01000006">
    <property type="protein sequence ID" value="SDM10906.1"/>
    <property type="molecule type" value="Genomic_DNA"/>
</dbReference>
<dbReference type="GO" id="GO:0003677">
    <property type="term" value="F:DNA binding"/>
    <property type="evidence" value="ECO:0007669"/>
    <property type="project" value="InterPro"/>
</dbReference>
<evidence type="ECO:0000313" key="3">
    <source>
        <dbReference type="EMBL" id="SDM10906.1"/>
    </source>
</evidence>
<dbReference type="InterPro" id="IPR057666">
    <property type="entry name" value="DrpA_SLOG"/>
</dbReference>
<dbReference type="RefSeq" id="WP_090701882.1">
    <property type="nucleotide sequence ID" value="NZ_FNHH01000006.1"/>
</dbReference>
<dbReference type="Proteomes" id="UP000199226">
    <property type="component" value="Unassembled WGS sequence"/>
</dbReference>
<comment type="similarity">
    <text evidence="1">Belongs to the DprA/Smf family.</text>
</comment>
<dbReference type="SUPFAM" id="SSF47781">
    <property type="entry name" value="RuvA domain 2-like"/>
    <property type="match status" value="1"/>
</dbReference>
<dbReference type="OrthoDB" id="9785707at2"/>
<dbReference type="GO" id="GO:0006281">
    <property type="term" value="P:DNA repair"/>
    <property type="evidence" value="ECO:0007669"/>
    <property type="project" value="InterPro"/>
</dbReference>
<dbReference type="Gene3D" id="3.40.50.450">
    <property type="match status" value="1"/>
</dbReference>
<dbReference type="SMART" id="SM00278">
    <property type="entry name" value="HhH1"/>
    <property type="match status" value="2"/>
</dbReference>
<proteinExistence type="inferred from homology"/>
<reference evidence="4" key="1">
    <citation type="submission" date="2016-10" db="EMBL/GenBank/DDBJ databases">
        <authorList>
            <person name="Varghese N."/>
            <person name="Submissions S."/>
        </authorList>
    </citation>
    <scope>NUCLEOTIDE SEQUENCE [LARGE SCALE GENOMIC DNA]</scope>
    <source>
        <strain evidence="4">DSM 24536</strain>
    </source>
</reference>
<dbReference type="AlphaFoldDB" id="A0A1G9QIV6"/>
<evidence type="ECO:0000259" key="2">
    <source>
        <dbReference type="SMART" id="SM00278"/>
    </source>
</evidence>
<dbReference type="PANTHER" id="PTHR43022">
    <property type="entry name" value="PROTEIN SMF"/>
    <property type="match status" value="1"/>
</dbReference>
<dbReference type="InterPro" id="IPR041614">
    <property type="entry name" value="DprA_WH"/>
</dbReference>
<dbReference type="STRING" id="990371.SAMN05421813_10658"/>
<evidence type="ECO:0000313" key="4">
    <source>
        <dbReference type="Proteomes" id="UP000199226"/>
    </source>
</evidence>
<evidence type="ECO:0000256" key="1">
    <source>
        <dbReference type="ARBA" id="ARBA00006525"/>
    </source>
</evidence>
<organism evidence="3 4">
    <name type="scientific">Daejeonella rubra</name>
    <dbReference type="NCBI Taxonomy" id="990371"/>
    <lineage>
        <taxon>Bacteria</taxon>
        <taxon>Pseudomonadati</taxon>
        <taxon>Bacteroidota</taxon>
        <taxon>Sphingobacteriia</taxon>
        <taxon>Sphingobacteriales</taxon>
        <taxon>Sphingobacteriaceae</taxon>
        <taxon>Daejeonella</taxon>
    </lineage>
</organism>
<dbReference type="SUPFAM" id="SSF102405">
    <property type="entry name" value="MCP/YpsA-like"/>
    <property type="match status" value="1"/>
</dbReference>
<dbReference type="Pfam" id="PF17782">
    <property type="entry name" value="WHD_DprA"/>
    <property type="match status" value="1"/>
</dbReference>
<gene>
    <name evidence="3" type="ORF">SAMN05421813_10658</name>
</gene>
<feature type="domain" description="Helix-hairpin-helix DNA-binding motif class 1" evidence="2">
    <location>
        <begin position="7"/>
        <end position="26"/>
    </location>
</feature>
<dbReference type="Pfam" id="PF14520">
    <property type="entry name" value="HHH_5"/>
    <property type="match status" value="1"/>
</dbReference>
<feature type="domain" description="Helix-hairpin-helix DNA-binding motif class 1" evidence="2">
    <location>
        <begin position="39"/>
        <end position="58"/>
    </location>
</feature>
<dbReference type="Pfam" id="PF02481">
    <property type="entry name" value="DNA_processg_A"/>
    <property type="match status" value="1"/>
</dbReference>
<dbReference type="InterPro" id="IPR036388">
    <property type="entry name" value="WH-like_DNA-bd_sf"/>
</dbReference>
<protein>
    <submittedName>
        <fullName evidence="3">DNA processing protein</fullName>
    </submittedName>
</protein>
<dbReference type="Gene3D" id="1.10.10.10">
    <property type="entry name" value="Winged helix-like DNA-binding domain superfamily/Winged helix DNA-binding domain"/>
    <property type="match status" value="1"/>
</dbReference>
<name>A0A1G9QIV6_9SPHI</name>